<sequence length="106" mass="12575">MFYVRVNRGEFNLKHIKTICGRVLVWNEEHHQLSDDQIKKLQYITQPTLDTNQHRDEIYKLCLELRDTMVLYDDKGRALHFMVDKDTDWPYFGDDEGLAEAKALSS</sequence>
<organism evidence="1 2">
    <name type="scientific">Moraxella bovoculi</name>
    <dbReference type="NCBI Taxonomy" id="386891"/>
    <lineage>
        <taxon>Bacteria</taxon>
        <taxon>Pseudomonadati</taxon>
        <taxon>Pseudomonadota</taxon>
        <taxon>Gammaproteobacteria</taxon>
        <taxon>Moraxellales</taxon>
        <taxon>Moraxellaceae</taxon>
        <taxon>Moraxella</taxon>
    </lineage>
</organism>
<evidence type="ECO:0000313" key="2">
    <source>
        <dbReference type="Proteomes" id="UP000077465"/>
    </source>
</evidence>
<reference evidence="1 2" key="1">
    <citation type="submission" date="2015-05" db="EMBL/GenBank/DDBJ databases">
        <authorList>
            <person name="Dickey A."/>
            <person name="Clawson M."/>
            <person name="Bono J."/>
            <person name="Loy J.D."/>
        </authorList>
    </citation>
    <scope>NUCLEOTIDE SEQUENCE [LARGE SCALE GENOMIC DNA]</scope>
    <source>
        <strain evidence="1 2">22581</strain>
    </source>
</reference>
<dbReference type="EMBL" id="CP011376">
    <property type="protein sequence ID" value="AKG08537.1"/>
    <property type="molecule type" value="Genomic_DNA"/>
</dbReference>
<dbReference type="AlphaFoldDB" id="A0AAC8T8U1"/>
<accession>A0AAC8T8U1</accession>
<evidence type="ECO:0000313" key="1">
    <source>
        <dbReference type="EMBL" id="AKG08537.1"/>
    </source>
</evidence>
<dbReference type="RefSeq" id="WP_046697263.1">
    <property type="nucleotide sequence ID" value="NZ_CP011376.1"/>
</dbReference>
<proteinExistence type="predicted"/>
<protein>
    <submittedName>
        <fullName evidence="1">Uncharacterized protein</fullName>
    </submittedName>
</protein>
<name>A0AAC8T8U1_9GAMM</name>
<gene>
    <name evidence="1" type="ORF">AAX06_10795</name>
</gene>
<dbReference type="Proteomes" id="UP000077465">
    <property type="component" value="Chromosome"/>
</dbReference>